<sequence>MLKAKPFMLSAICVAVLGLTACGEDTNYVIDPAQQELIDEQQKEIDELKKNQGAGNVDTFQEQCATIGVEFEYEQEGGGDFIAAATTTETADCVSCHAADNTVGAPTNHGMGDNCANCHDNPHVDDAPIEGDPTEPTFPQPEWTGTTVAIDGKTGASGPTYYTAGSYLNADYLVAQGKVSVVRYNWTAPEEDSVSYDSLAAACEAPERQNVKALFPGEENQSYSLVKSSNSIAAKTVSTVSLWDQEFNRIETPYPNVATFGFAIKKDEEATELSERYSTDMTINLNNTCHNAIMNGDARAEWYEYDPTQSVKTSLETAARNRGARILLTTNYEKSVLLDATFSPIVTGEAGMTGDEFRQAYKDNVDAAKWCQVHFKVENIIPLG</sequence>
<name>A0ABZ0JZ08_9GAMM</name>
<evidence type="ECO:0000259" key="5">
    <source>
        <dbReference type="PROSITE" id="PS51007"/>
    </source>
</evidence>
<keyword evidence="3" id="KW-0349">Heme</keyword>
<evidence type="ECO:0000313" key="6">
    <source>
        <dbReference type="EMBL" id="WOT05398.1"/>
    </source>
</evidence>
<keyword evidence="1 3" id="KW-0479">Metal-binding</keyword>
<dbReference type="Proteomes" id="UP001529491">
    <property type="component" value="Chromosome"/>
</dbReference>
<proteinExistence type="predicted"/>
<gene>
    <name evidence="6" type="ORF">RGE70_00800</name>
</gene>
<feature type="chain" id="PRO_5046645200" description="Cytochrome c domain-containing protein" evidence="4">
    <location>
        <begin position="24"/>
        <end position="384"/>
    </location>
</feature>
<organism evidence="6 7">
    <name type="scientific">Shewanella youngdeokensis</name>
    <dbReference type="NCBI Taxonomy" id="2999068"/>
    <lineage>
        <taxon>Bacteria</taxon>
        <taxon>Pseudomonadati</taxon>
        <taxon>Pseudomonadota</taxon>
        <taxon>Gammaproteobacteria</taxon>
        <taxon>Alteromonadales</taxon>
        <taxon>Shewanellaceae</taxon>
        <taxon>Shewanella</taxon>
    </lineage>
</organism>
<dbReference type="EMBL" id="CP136522">
    <property type="protein sequence ID" value="WOT05398.1"/>
    <property type="molecule type" value="Genomic_DNA"/>
</dbReference>
<dbReference type="PROSITE" id="PS51007">
    <property type="entry name" value="CYTC"/>
    <property type="match status" value="1"/>
</dbReference>
<accession>A0ABZ0JZ08</accession>
<evidence type="ECO:0000256" key="2">
    <source>
        <dbReference type="ARBA" id="ARBA00023004"/>
    </source>
</evidence>
<dbReference type="InterPro" id="IPR009056">
    <property type="entry name" value="Cyt_c-like_dom"/>
</dbReference>
<feature type="signal peptide" evidence="4">
    <location>
        <begin position="1"/>
        <end position="23"/>
    </location>
</feature>
<feature type="domain" description="Cytochrome c" evidence="5">
    <location>
        <begin position="99"/>
        <end position="219"/>
    </location>
</feature>
<keyword evidence="4" id="KW-0732">Signal</keyword>
<dbReference type="InterPro" id="IPR036280">
    <property type="entry name" value="Multihaem_cyt_sf"/>
</dbReference>
<evidence type="ECO:0000256" key="4">
    <source>
        <dbReference type="SAM" id="SignalP"/>
    </source>
</evidence>
<dbReference type="SUPFAM" id="SSF48695">
    <property type="entry name" value="Multiheme cytochromes"/>
    <property type="match status" value="1"/>
</dbReference>
<dbReference type="RefSeq" id="WP_375087880.1">
    <property type="nucleotide sequence ID" value="NZ_CP136522.1"/>
</dbReference>
<evidence type="ECO:0000256" key="1">
    <source>
        <dbReference type="ARBA" id="ARBA00022723"/>
    </source>
</evidence>
<keyword evidence="7" id="KW-1185">Reference proteome</keyword>
<reference evidence="6 7" key="1">
    <citation type="submission" date="2023-10" db="EMBL/GenBank/DDBJ databases">
        <title>Complete genome sequence of Shewanella sp. DAU334.</title>
        <authorList>
            <person name="Lee Y.-S."/>
            <person name="Jeong H.-R."/>
            <person name="Hwang E.-J."/>
            <person name="Choi Y.-L."/>
            <person name="Kim G.-D."/>
        </authorList>
    </citation>
    <scope>NUCLEOTIDE SEQUENCE [LARGE SCALE GENOMIC DNA]</scope>
    <source>
        <strain evidence="6 7">DAU334</strain>
    </source>
</reference>
<evidence type="ECO:0000256" key="3">
    <source>
        <dbReference type="PROSITE-ProRule" id="PRU00433"/>
    </source>
</evidence>
<evidence type="ECO:0000313" key="7">
    <source>
        <dbReference type="Proteomes" id="UP001529491"/>
    </source>
</evidence>
<protein>
    <recommendedName>
        <fullName evidence="5">Cytochrome c domain-containing protein</fullName>
    </recommendedName>
</protein>
<dbReference type="PROSITE" id="PS51257">
    <property type="entry name" value="PROKAR_LIPOPROTEIN"/>
    <property type="match status" value="1"/>
</dbReference>
<keyword evidence="2 3" id="KW-0408">Iron</keyword>